<evidence type="ECO:0000313" key="2">
    <source>
        <dbReference type="Proteomes" id="UP000499080"/>
    </source>
</evidence>
<dbReference type="AlphaFoldDB" id="A0A4Y2S7H0"/>
<organism evidence="1 2">
    <name type="scientific">Araneus ventricosus</name>
    <name type="common">Orbweaver spider</name>
    <name type="synonym">Epeira ventricosa</name>
    <dbReference type="NCBI Taxonomy" id="182803"/>
    <lineage>
        <taxon>Eukaryota</taxon>
        <taxon>Metazoa</taxon>
        <taxon>Ecdysozoa</taxon>
        <taxon>Arthropoda</taxon>
        <taxon>Chelicerata</taxon>
        <taxon>Arachnida</taxon>
        <taxon>Araneae</taxon>
        <taxon>Araneomorphae</taxon>
        <taxon>Entelegynae</taxon>
        <taxon>Araneoidea</taxon>
        <taxon>Araneidae</taxon>
        <taxon>Araneus</taxon>
    </lineage>
</organism>
<accession>A0A4Y2S7H0</accession>
<gene>
    <name evidence="1" type="ORF">AVEN_266037_1</name>
</gene>
<evidence type="ECO:0000313" key="1">
    <source>
        <dbReference type="EMBL" id="GBN83516.1"/>
    </source>
</evidence>
<protein>
    <recommendedName>
        <fullName evidence="3">MULE transposase domain-containing protein</fullName>
    </recommendedName>
</protein>
<evidence type="ECO:0008006" key="3">
    <source>
        <dbReference type="Google" id="ProtNLM"/>
    </source>
</evidence>
<proteinExistence type="predicted"/>
<dbReference type="EMBL" id="BGPR01019984">
    <property type="protein sequence ID" value="GBN83516.1"/>
    <property type="molecule type" value="Genomic_DNA"/>
</dbReference>
<reference evidence="1 2" key="1">
    <citation type="journal article" date="2019" name="Sci. Rep.">
        <title>Orb-weaving spider Araneus ventricosus genome elucidates the spidroin gene catalogue.</title>
        <authorList>
            <person name="Kono N."/>
            <person name="Nakamura H."/>
            <person name="Ohtoshi R."/>
            <person name="Moran D.A.P."/>
            <person name="Shinohara A."/>
            <person name="Yoshida Y."/>
            <person name="Fujiwara M."/>
            <person name="Mori M."/>
            <person name="Tomita M."/>
            <person name="Arakawa K."/>
        </authorList>
    </citation>
    <scope>NUCLEOTIDE SEQUENCE [LARGE SCALE GENOMIC DNA]</scope>
</reference>
<sequence length="148" mass="15917">MIIVTPIIKRAHNLKSSGEIVFVDSTSSCDTDNHSIAFMLCPCSAGAVVWFGLVEFTGATAGAVSLAVITKGQTEHLYVKGFQLLNEALEKPFNNKRHPEIFITVDSDAEIKCSAKCLACIEELAQHFPCSSNCMEMVAGKSIGIGFC</sequence>
<comment type="caution">
    <text evidence="1">The sequence shown here is derived from an EMBL/GenBank/DDBJ whole genome shotgun (WGS) entry which is preliminary data.</text>
</comment>
<name>A0A4Y2S7H0_ARAVE</name>
<keyword evidence="2" id="KW-1185">Reference proteome</keyword>
<dbReference type="Proteomes" id="UP000499080">
    <property type="component" value="Unassembled WGS sequence"/>
</dbReference>